<dbReference type="PANTHER" id="PTHR20383">
    <property type="entry name" value="RNA POLYMERASE II SUBUNIT A C-TERMINAL DOMAIN PHOSPHATASE"/>
    <property type="match status" value="1"/>
</dbReference>
<dbReference type="GeneTree" id="ENSGT00390000010165"/>
<dbReference type="Gene3D" id="3.40.50.2300">
    <property type="match status" value="2"/>
</dbReference>
<comment type="function">
    <text evidence="9">Protein phosphatase that catalyzes the dephosphorylation of the C-terminal domain of RNA polymerase II. Plays a role in RNA processing and termination.</text>
</comment>
<evidence type="ECO:0000256" key="4">
    <source>
        <dbReference type="ARBA" id="ARBA00022801"/>
    </source>
</evidence>
<dbReference type="GO" id="GO:0006397">
    <property type="term" value="P:mRNA processing"/>
    <property type="evidence" value="ECO:0007669"/>
    <property type="project" value="UniProtKB-KW"/>
</dbReference>
<evidence type="ECO:0000313" key="11">
    <source>
        <dbReference type="Proteomes" id="UP000007646"/>
    </source>
</evidence>
<comment type="similarity">
    <text evidence="2 9">Belongs to the SSU72 phosphatase family.</text>
</comment>
<evidence type="ECO:0000256" key="5">
    <source>
        <dbReference type="ARBA" id="ARBA00022912"/>
    </source>
</evidence>
<evidence type="ECO:0000256" key="1">
    <source>
        <dbReference type="ARBA" id="ARBA00004123"/>
    </source>
</evidence>
<evidence type="ECO:0000256" key="6">
    <source>
        <dbReference type="ARBA" id="ARBA00023242"/>
    </source>
</evidence>
<dbReference type="HOGENOM" id="CLU_062463_2_1_1"/>
<dbReference type="Pfam" id="PF04722">
    <property type="entry name" value="Ssu72"/>
    <property type="match status" value="1"/>
</dbReference>
<accession>G3U3N1</accession>
<sequence length="177" mass="20369">MSSSPLRLAVVCMSNINRSMEVHSILKKKGLCVRSFGTGSRVKLPGPEPNFFTTYQQMYDDLLRKDRKYYMQNGMIHILGKSQRIKPQPERLNAFNVIVTHEETVYDRVVGERTQPVRVINVDVEDTLDLNATLGAFLICELCQLIQYADDMEDSLNELLLELEEKIGKFLHSCCFY</sequence>
<reference evidence="10" key="3">
    <citation type="submission" date="2025-09" db="UniProtKB">
        <authorList>
            <consortium name="Ensembl"/>
        </authorList>
    </citation>
    <scope>IDENTIFICATION</scope>
    <source>
        <strain evidence="10">Isolate ISIS603380</strain>
    </source>
</reference>
<evidence type="ECO:0000256" key="9">
    <source>
        <dbReference type="RuleBase" id="RU369031"/>
    </source>
</evidence>
<dbReference type="STRING" id="9785.ENSLAFP00000022439"/>
<evidence type="ECO:0000256" key="2">
    <source>
        <dbReference type="ARBA" id="ARBA00008978"/>
    </source>
</evidence>
<dbReference type="EC" id="3.1.3.16" evidence="9"/>
<keyword evidence="4 9" id="KW-0378">Hydrolase</keyword>
<evidence type="ECO:0000256" key="8">
    <source>
        <dbReference type="ARBA" id="ARBA00048336"/>
    </source>
</evidence>
<comment type="catalytic activity">
    <reaction evidence="7 9">
        <text>O-phospho-L-seryl-[protein] + H2O = L-seryl-[protein] + phosphate</text>
        <dbReference type="Rhea" id="RHEA:20629"/>
        <dbReference type="Rhea" id="RHEA-COMP:9863"/>
        <dbReference type="Rhea" id="RHEA-COMP:11604"/>
        <dbReference type="ChEBI" id="CHEBI:15377"/>
        <dbReference type="ChEBI" id="CHEBI:29999"/>
        <dbReference type="ChEBI" id="CHEBI:43474"/>
        <dbReference type="ChEBI" id="CHEBI:83421"/>
        <dbReference type="EC" id="3.1.3.16"/>
    </reaction>
</comment>
<proteinExistence type="inferred from homology"/>
<keyword evidence="6 9" id="KW-0539">Nucleus</keyword>
<evidence type="ECO:0000256" key="7">
    <source>
        <dbReference type="ARBA" id="ARBA00047761"/>
    </source>
</evidence>
<dbReference type="InParanoid" id="G3U3N1"/>
<comment type="subcellular location">
    <subcellularLocation>
        <location evidence="1 9">Nucleus</location>
    </subcellularLocation>
</comment>
<dbReference type="eggNOG" id="KOG2424">
    <property type="taxonomic scope" value="Eukaryota"/>
</dbReference>
<dbReference type="Proteomes" id="UP000007646">
    <property type="component" value="Unassembled WGS sequence"/>
</dbReference>
<keyword evidence="11" id="KW-1185">Reference proteome</keyword>
<organism evidence="10 11">
    <name type="scientific">Loxodonta africana</name>
    <name type="common">African elephant</name>
    <dbReference type="NCBI Taxonomy" id="9785"/>
    <lineage>
        <taxon>Eukaryota</taxon>
        <taxon>Metazoa</taxon>
        <taxon>Chordata</taxon>
        <taxon>Craniata</taxon>
        <taxon>Vertebrata</taxon>
        <taxon>Euteleostomi</taxon>
        <taxon>Mammalia</taxon>
        <taxon>Eutheria</taxon>
        <taxon>Afrotheria</taxon>
        <taxon>Proboscidea</taxon>
        <taxon>Elephantidae</taxon>
        <taxon>Loxodonta</taxon>
    </lineage>
</organism>
<name>G3U3N1_LOXAF</name>
<protein>
    <recommendedName>
        <fullName evidence="9">RNA polymerase II subunit A C-terminal domain phosphatase SSU72</fullName>
        <shortName evidence="9">CTD phosphatase SSU72</shortName>
        <ecNumber evidence="9">3.1.3.16</ecNumber>
    </recommendedName>
</protein>
<evidence type="ECO:0000256" key="3">
    <source>
        <dbReference type="ARBA" id="ARBA00022664"/>
    </source>
</evidence>
<evidence type="ECO:0000313" key="10">
    <source>
        <dbReference type="Ensembl" id="ENSLAFP00000022439.1"/>
    </source>
</evidence>
<reference evidence="10 11" key="1">
    <citation type="submission" date="2009-06" db="EMBL/GenBank/DDBJ databases">
        <title>The Genome Sequence of Loxodonta africana (African elephant).</title>
        <authorList>
            <person name="Di Palma F."/>
            <person name="Heiman D."/>
            <person name="Young S."/>
            <person name="Johnson J."/>
            <person name="Lander E.S."/>
            <person name="Lindblad-Toh K."/>
        </authorList>
    </citation>
    <scope>NUCLEOTIDE SEQUENCE [LARGE SCALE GENOMIC DNA]</scope>
    <source>
        <strain evidence="10 11">Isolate ISIS603380</strain>
    </source>
</reference>
<keyword evidence="5 9" id="KW-0904">Protein phosphatase</keyword>
<dbReference type="InterPro" id="IPR006811">
    <property type="entry name" value="RNA_pol_II_suA"/>
</dbReference>
<reference evidence="10" key="2">
    <citation type="submission" date="2025-08" db="UniProtKB">
        <authorList>
            <consortium name="Ensembl"/>
        </authorList>
    </citation>
    <scope>IDENTIFICATION</scope>
    <source>
        <strain evidence="10">Isolate ISIS603380</strain>
    </source>
</reference>
<dbReference type="AlphaFoldDB" id="G3U3N1"/>
<dbReference type="Ensembl" id="ENSLAFT00000035741.1">
    <property type="protein sequence ID" value="ENSLAFP00000022439.1"/>
    <property type="gene ID" value="ENSLAFG00000026807.1"/>
</dbReference>
<dbReference type="GO" id="GO:0004722">
    <property type="term" value="F:protein serine/threonine phosphatase activity"/>
    <property type="evidence" value="ECO:0007669"/>
    <property type="project" value="UniProtKB-UniRule"/>
</dbReference>
<comment type="catalytic activity">
    <reaction evidence="8 9">
        <text>O-phospho-L-threonyl-[protein] + H2O = L-threonyl-[protein] + phosphate</text>
        <dbReference type="Rhea" id="RHEA:47004"/>
        <dbReference type="Rhea" id="RHEA-COMP:11060"/>
        <dbReference type="Rhea" id="RHEA-COMP:11605"/>
        <dbReference type="ChEBI" id="CHEBI:15377"/>
        <dbReference type="ChEBI" id="CHEBI:30013"/>
        <dbReference type="ChEBI" id="CHEBI:43474"/>
        <dbReference type="ChEBI" id="CHEBI:61977"/>
        <dbReference type="EC" id="3.1.3.16"/>
    </reaction>
</comment>
<dbReference type="OMA" id="TQPNVYQ"/>
<dbReference type="GO" id="GO:0005634">
    <property type="term" value="C:nucleus"/>
    <property type="evidence" value="ECO:0007669"/>
    <property type="project" value="UniProtKB-SubCell"/>
</dbReference>
<keyword evidence="3 9" id="KW-0507">mRNA processing</keyword>